<organism evidence="1 2">
    <name type="scientific">Candidatus Methanofastidiosum methylothiophilum</name>
    <dbReference type="NCBI Taxonomy" id="1705564"/>
    <lineage>
        <taxon>Archaea</taxon>
        <taxon>Methanobacteriati</taxon>
        <taxon>Methanobacteriota</taxon>
        <taxon>Stenosarchaea group</taxon>
        <taxon>Candidatus Methanofastidiosia</taxon>
        <taxon>Candidatus Methanofastidiosales</taxon>
        <taxon>Candidatus Methanofastidiosaceae</taxon>
        <taxon>Candidatus Methanofastidiosum</taxon>
    </lineage>
</organism>
<gene>
    <name evidence="1" type="ORF">AMQ22_01168</name>
</gene>
<dbReference type="InterPro" id="IPR024532">
    <property type="entry name" value="DUF3830"/>
</dbReference>
<dbReference type="SUPFAM" id="SSF50891">
    <property type="entry name" value="Cyclophilin-like"/>
    <property type="match status" value="1"/>
</dbReference>
<comment type="caution">
    <text evidence="1">The sequence shown here is derived from an EMBL/GenBank/DDBJ whole genome shotgun (WGS) entry which is preliminary data.</text>
</comment>
<dbReference type="PATRIC" id="fig|1705409.3.peg.1210"/>
<reference evidence="1 2" key="1">
    <citation type="journal article" date="2016" name="ISME J.">
        <title>Chasing the elusive Euryarchaeota class WSA2: genomes reveal a uniquely fastidious methyl-reducing methanogen.</title>
        <authorList>
            <person name="Nobu M.K."/>
            <person name="Narihiro T."/>
            <person name="Kuroda K."/>
            <person name="Mei R."/>
            <person name="Liu W.T."/>
        </authorList>
    </citation>
    <scope>NUCLEOTIDE SEQUENCE [LARGE SCALE GENOMIC DNA]</scope>
    <source>
        <strain evidence="1">U1lsi0528_Bin055</strain>
    </source>
</reference>
<evidence type="ECO:0008006" key="3">
    <source>
        <dbReference type="Google" id="ProtNLM"/>
    </source>
</evidence>
<evidence type="ECO:0000313" key="2">
    <source>
        <dbReference type="Proteomes" id="UP000075398"/>
    </source>
</evidence>
<dbReference type="Proteomes" id="UP000075398">
    <property type="component" value="Unassembled WGS sequence"/>
</dbReference>
<protein>
    <recommendedName>
        <fullName evidence="3">Cyclophilin-like superfamily protein</fullName>
    </recommendedName>
</protein>
<evidence type="ECO:0000313" key="1">
    <source>
        <dbReference type="EMBL" id="KYC51774.1"/>
    </source>
</evidence>
<dbReference type="InterPro" id="IPR029000">
    <property type="entry name" value="Cyclophilin-like_dom_sf"/>
</dbReference>
<accession>A0A150J489</accession>
<dbReference type="EMBL" id="LNGC01000047">
    <property type="protein sequence ID" value="KYC51774.1"/>
    <property type="molecule type" value="Genomic_DNA"/>
</dbReference>
<name>A0A150J489_9EURY</name>
<sequence length="136" mass="15049">MANLKITAGGFVFKARLEEDAPKTCSAFLKLLPYKNKIIHVRWSGEAVWIPLGDFNLGVGYENHTSHPSKGEILLYPGGISETEILLPYGSTCFSSKMGQLAGNHFLTIIEGKEKLPELGKKVLWEGAQDIIFEKI</sequence>
<dbReference type="Pfam" id="PF12903">
    <property type="entry name" value="DUF3830"/>
    <property type="match status" value="1"/>
</dbReference>
<dbReference type="AlphaFoldDB" id="A0A150J489"/>
<dbReference type="Gene3D" id="2.40.100.20">
    <property type="match status" value="1"/>
</dbReference>
<proteinExistence type="predicted"/>